<keyword evidence="2" id="KW-1185">Reference proteome</keyword>
<dbReference type="Proteomes" id="UP000823399">
    <property type="component" value="Unassembled WGS sequence"/>
</dbReference>
<gene>
    <name evidence="1" type="ORF">F5147DRAFT_687171</name>
</gene>
<accession>A0A9P7JVW3</accession>
<organism evidence="1 2">
    <name type="scientific">Suillus discolor</name>
    <dbReference type="NCBI Taxonomy" id="1912936"/>
    <lineage>
        <taxon>Eukaryota</taxon>
        <taxon>Fungi</taxon>
        <taxon>Dikarya</taxon>
        <taxon>Basidiomycota</taxon>
        <taxon>Agaricomycotina</taxon>
        <taxon>Agaricomycetes</taxon>
        <taxon>Agaricomycetidae</taxon>
        <taxon>Boletales</taxon>
        <taxon>Suillineae</taxon>
        <taxon>Suillaceae</taxon>
        <taxon>Suillus</taxon>
    </lineage>
</organism>
<dbReference type="AlphaFoldDB" id="A0A9P7JVW3"/>
<evidence type="ECO:0000313" key="2">
    <source>
        <dbReference type="Proteomes" id="UP000823399"/>
    </source>
</evidence>
<dbReference type="EMBL" id="JABBWM010000018">
    <property type="protein sequence ID" value="KAG2111311.1"/>
    <property type="molecule type" value="Genomic_DNA"/>
</dbReference>
<dbReference type="OrthoDB" id="6359816at2759"/>
<dbReference type="RefSeq" id="XP_041294670.1">
    <property type="nucleotide sequence ID" value="XM_041436820.1"/>
</dbReference>
<protein>
    <submittedName>
        <fullName evidence="1">Uncharacterized protein</fullName>
    </submittedName>
</protein>
<name>A0A9P7JVW3_9AGAM</name>
<comment type="caution">
    <text evidence="1">The sequence shown here is derived from an EMBL/GenBank/DDBJ whole genome shotgun (WGS) entry which is preliminary data.</text>
</comment>
<reference evidence="1" key="1">
    <citation type="journal article" date="2020" name="New Phytol.">
        <title>Comparative genomics reveals dynamic genome evolution in host specialist ectomycorrhizal fungi.</title>
        <authorList>
            <person name="Lofgren L.A."/>
            <person name="Nguyen N.H."/>
            <person name="Vilgalys R."/>
            <person name="Ruytinx J."/>
            <person name="Liao H.L."/>
            <person name="Branco S."/>
            <person name="Kuo A."/>
            <person name="LaButti K."/>
            <person name="Lipzen A."/>
            <person name="Andreopoulos W."/>
            <person name="Pangilinan J."/>
            <person name="Riley R."/>
            <person name="Hundley H."/>
            <person name="Na H."/>
            <person name="Barry K."/>
            <person name="Grigoriev I.V."/>
            <person name="Stajich J.E."/>
            <person name="Kennedy P.G."/>
        </authorList>
    </citation>
    <scope>NUCLEOTIDE SEQUENCE</scope>
    <source>
        <strain evidence="1">FC423</strain>
    </source>
</reference>
<proteinExistence type="predicted"/>
<evidence type="ECO:0000313" key="1">
    <source>
        <dbReference type="EMBL" id="KAG2111311.1"/>
    </source>
</evidence>
<sequence length="469" mass="50682">MSVIKKLQETSASGSITTLFRLGSVAAISAVPKRPPFHSPQVTGFGWCLTIRKKGKKTQLCFNSHSCPDVWCGTLAKVTISFPSHPDIDMSLAASIAVILGFGGFDANDNHPLITCPAEKLGDAIVSLEVTLTKTLTCMPFTVPAPVRPVPDAPTSAEAPRVSQACSALRVLEQSLKTGTSFDIVFQAYTRRLSLGKVARPIPIYASTAVLQTTLPDFSGGGNLNSFSLFELSEGDTLPFTSLDSYEHDSDSDLDDDDFVMNNNNLSPVNKKSYEDTTDTGSISPVSSIEVQEQLDNRPSLVGDVGIAPVVIGENLKRGSRVILVKGVAWKTWHAFIYYCYTGIVNFANLRSQSTPGEQSRLEDGPPHCSPKSMYQLARKLNNEPLSRLALKAIESRLSAANILDEAFSKFTSRHDAVRVMEISLLLKHRNASEVAQGLPAKMEAVARGNIPNAGQVLTALIMQMPGQN</sequence>
<dbReference type="GeneID" id="64699079"/>